<dbReference type="EMBL" id="LYXU01000004">
    <property type="protein sequence ID" value="OBS17893.1"/>
    <property type="molecule type" value="Genomic_DNA"/>
</dbReference>
<feature type="compositionally biased region" description="Basic and acidic residues" evidence="1">
    <location>
        <begin position="46"/>
        <end position="68"/>
    </location>
</feature>
<comment type="caution">
    <text evidence="2">The sequence shown here is derived from an EMBL/GenBank/DDBJ whole genome shotgun (WGS) entry which is preliminary data.</text>
</comment>
<sequence length="90" mass="10864">MGQFHRQQSVCHFDNGREFQNVITRNVKDHFKNYIKDRVQQAKDAFKDAKRLLPREKKKERDKRDKNVSEFVGNTDNRDDHHDSDDYAWA</sequence>
<reference evidence="2 3" key="1">
    <citation type="submission" date="2016-06" db="EMBL/GenBank/DDBJ databases">
        <title>Living apart together: crosstalk between the core and supernumerary genomes in a fungal plant pathogen.</title>
        <authorList>
            <person name="Vanheule A."/>
            <person name="Audenaert K."/>
            <person name="Warris S."/>
            <person name="Van De Geest H."/>
            <person name="Schijlen E."/>
            <person name="Hofte M."/>
            <person name="De Saeger S."/>
            <person name="Haesaert G."/>
            <person name="Waalwijk C."/>
            <person name="Van Der Lee T."/>
        </authorList>
    </citation>
    <scope>NUCLEOTIDE SEQUENCE [LARGE SCALE GENOMIC DNA]</scope>
    <source>
        <strain evidence="2 3">2516</strain>
    </source>
</reference>
<keyword evidence="3" id="KW-1185">Reference proteome</keyword>
<evidence type="ECO:0000256" key="1">
    <source>
        <dbReference type="SAM" id="MobiDB-lite"/>
    </source>
</evidence>
<accession>A0A1B8ABN8</accession>
<protein>
    <submittedName>
        <fullName evidence="2">Uncharacterized protein</fullName>
    </submittedName>
</protein>
<proteinExistence type="predicted"/>
<evidence type="ECO:0000313" key="2">
    <source>
        <dbReference type="EMBL" id="OBS17893.1"/>
    </source>
</evidence>
<evidence type="ECO:0000313" key="3">
    <source>
        <dbReference type="Proteomes" id="UP000091967"/>
    </source>
</evidence>
<gene>
    <name evidence="2" type="ORF">FPOA_09622</name>
</gene>
<dbReference type="OMA" id="DNGREFQ"/>
<organism evidence="2 3">
    <name type="scientific">Fusarium poae</name>
    <dbReference type="NCBI Taxonomy" id="36050"/>
    <lineage>
        <taxon>Eukaryota</taxon>
        <taxon>Fungi</taxon>
        <taxon>Dikarya</taxon>
        <taxon>Ascomycota</taxon>
        <taxon>Pezizomycotina</taxon>
        <taxon>Sordariomycetes</taxon>
        <taxon>Hypocreomycetidae</taxon>
        <taxon>Hypocreales</taxon>
        <taxon>Nectriaceae</taxon>
        <taxon>Fusarium</taxon>
    </lineage>
</organism>
<feature type="region of interest" description="Disordered" evidence="1">
    <location>
        <begin position="46"/>
        <end position="90"/>
    </location>
</feature>
<feature type="compositionally biased region" description="Basic and acidic residues" evidence="1">
    <location>
        <begin position="76"/>
        <end position="90"/>
    </location>
</feature>
<dbReference type="AlphaFoldDB" id="A0A1B8ABN8"/>
<dbReference type="Proteomes" id="UP000091967">
    <property type="component" value="Unassembled WGS sequence"/>
</dbReference>
<name>A0A1B8ABN8_FUSPO</name>